<feature type="compositionally biased region" description="Basic and acidic residues" evidence="1">
    <location>
        <begin position="500"/>
        <end position="520"/>
    </location>
</feature>
<dbReference type="SUPFAM" id="SSF52540">
    <property type="entry name" value="P-loop containing nucleoside triphosphate hydrolases"/>
    <property type="match status" value="1"/>
</dbReference>
<feature type="region of interest" description="Disordered" evidence="1">
    <location>
        <begin position="499"/>
        <end position="520"/>
    </location>
</feature>
<dbReference type="Pfam" id="PF00350">
    <property type="entry name" value="Dynamin_N"/>
    <property type="match status" value="1"/>
</dbReference>
<feature type="region of interest" description="Disordered" evidence="1">
    <location>
        <begin position="353"/>
        <end position="376"/>
    </location>
</feature>
<comment type="caution">
    <text evidence="3">The sequence shown here is derived from an EMBL/GenBank/DDBJ whole genome shotgun (WGS) entry which is preliminary data.</text>
</comment>
<proteinExistence type="predicted"/>
<sequence>MILDSLEDQLEKINLQDLPMRKSVWQQKIDRIRFQRLPRTLIAVCGMTGAGKSSLLNAVLEDSLIPTSGISACTSVVTEIQYHDKESIIGEVEFLTMAEWRAELVNLLREIDEIDKNQEDGDTVARAAWHKIHTLYPHLKLADVVGLGVDALLSLEQHGTISSLLGSTRIVESSNSEIFRAEISKYIGSSRSQNLRKVGGSMVGGPQSESQGAIWPLVRLVRIKTMAPVLSSGAVLVDLPGVADANLARGNIAKNYMRMCDYIWIVSEITRATDEEPAQNGNYNSQSITFIATKTDNVSCSEVIRELYLEDDPELQDIEARIDSARAQGDHWKSIRYKKEQEIHNTRARMNAPGTIPFARSIGSKPTEQSNKRKREAELGVHNDKRLRAQPFNAGAALALATDCQPKVTFGSDMSVSSIDESHFTGGSATVPSEDDQSGISRFKLQRIDEASVEAELNILTYKKEVTRLEKERKVLCALKRNACSKEKLREGFRNGLKQFESDEKREDDTGNSDPERERQDYDSIVLPVFTCSAGDYIQITQRLDNYSETTCFNNPADTEIPALQVQCRSLATKAREHGVSSLMNDLVSLLEDIETFLREVPRINISDYHSVSEKWSSETVDRQNVIKLKSIQAQPYFQPPESHSAETRRTRSGRRFNRMHTTLLEDTFEERIEQARIRDQSQRAIQQNRTDKGISHLLQKVGAHCRSYMGHIGSLLFLHRNYILMRQNVRDIFKAYFAKKIRTPCQAGAMAAKHAALKTVDATFGKRHGNTIRAIIRYYGEFKEIDLNAQMCRPMTRLITHPWSLTFDQNSSTLLREMAASSRSDILRLLEEVESSAPPSLEDRFESQCRLAYLEADKAIENIVGNIAALIQKEQKIISRTLIPYIKAELHDAYTEAMKESWTGAGSSERTKEKLHHLIDKHRSHLFLDACDNMTRRLDRLAEGVGLILRVALSDLSDGVEVNVATVWDVPKSGSDTSCDNQIWKKELAVRRDVGTQVGSMLSQLGALIQASRARATQACAEADLHLIQSSN</sequence>
<feature type="domain" description="Dynamin N-terminal" evidence="2">
    <location>
        <begin position="42"/>
        <end position="274"/>
    </location>
</feature>
<gene>
    <name evidence="3" type="ORF">RDB_LOCUS166120</name>
</gene>
<evidence type="ECO:0000313" key="4">
    <source>
        <dbReference type="Proteomes" id="UP000663846"/>
    </source>
</evidence>
<dbReference type="Gene3D" id="3.40.50.300">
    <property type="entry name" value="P-loop containing nucleotide triphosphate hydrolases"/>
    <property type="match status" value="1"/>
</dbReference>
<evidence type="ECO:0000313" key="3">
    <source>
        <dbReference type="EMBL" id="CAE6465402.1"/>
    </source>
</evidence>
<dbReference type="InterPro" id="IPR027417">
    <property type="entry name" value="P-loop_NTPase"/>
</dbReference>
<dbReference type="PANTHER" id="PTHR36681:SF3">
    <property type="entry name" value="NUCLEAR GTPASE, GERMINAL CENTER-ASSOCIATED, TANDEM DUPLICATE 3"/>
    <property type="match status" value="1"/>
</dbReference>
<dbReference type="AlphaFoldDB" id="A0A8H3GSA9"/>
<evidence type="ECO:0000259" key="2">
    <source>
        <dbReference type="Pfam" id="PF00350"/>
    </source>
</evidence>
<dbReference type="InterPro" id="IPR045063">
    <property type="entry name" value="Dynamin_N"/>
</dbReference>
<organism evidence="3 4">
    <name type="scientific">Rhizoctonia solani</name>
    <dbReference type="NCBI Taxonomy" id="456999"/>
    <lineage>
        <taxon>Eukaryota</taxon>
        <taxon>Fungi</taxon>
        <taxon>Dikarya</taxon>
        <taxon>Basidiomycota</taxon>
        <taxon>Agaricomycotina</taxon>
        <taxon>Agaricomycetes</taxon>
        <taxon>Cantharellales</taxon>
        <taxon>Ceratobasidiaceae</taxon>
        <taxon>Rhizoctonia</taxon>
    </lineage>
</organism>
<dbReference type="Proteomes" id="UP000663846">
    <property type="component" value="Unassembled WGS sequence"/>
</dbReference>
<dbReference type="EMBL" id="CAJMWS010000824">
    <property type="protein sequence ID" value="CAE6465402.1"/>
    <property type="molecule type" value="Genomic_DNA"/>
</dbReference>
<dbReference type="PANTHER" id="PTHR36681">
    <property type="entry name" value="NUCLEAR GTPASE, GERMINAL CENTER-ASSOCIATED, TANDEM DUPLICATE 3"/>
    <property type="match status" value="1"/>
</dbReference>
<accession>A0A8H3GSA9</accession>
<name>A0A8H3GSA9_9AGAM</name>
<protein>
    <recommendedName>
        <fullName evidence="2">Dynamin N-terminal domain-containing protein</fullName>
    </recommendedName>
</protein>
<evidence type="ECO:0000256" key="1">
    <source>
        <dbReference type="SAM" id="MobiDB-lite"/>
    </source>
</evidence>
<reference evidence="3" key="1">
    <citation type="submission" date="2021-01" db="EMBL/GenBank/DDBJ databases">
        <authorList>
            <person name="Kaushik A."/>
        </authorList>
    </citation>
    <scope>NUCLEOTIDE SEQUENCE</scope>
    <source>
        <strain evidence="3">AG1-1C</strain>
    </source>
</reference>